<evidence type="ECO:0000313" key="3">
    <source>
        <dbReference type="Proteomes" id="UP000052237"/>
    </source>
</evidence>
<sequence length="183" mass="21232">MTYKEIKDKTPYEILDLLEMKEPPFNPFKIAQKLGINVVKNLDLDKIDTEGQISVDEKGEPIIWINPLKNENRQRFTLAHELGHLANDILPSIENPIIDSYETLYRSNTYGGIETRANQFAARLLMPLRQIEDFIAEYRKTKHDLKAAEAILLIASKFEVSKQAVFHRLKNIGLIKQDYIYPF</sequence>
<dbReference type="EMBL" id="FAVB01000012">
    <property type="protein sequence ID" value="CUU90817.1"/>
    <property type="molecule type" value="Genomic_DNA"/>
</dbReference>
<dbReference type="PANTHER" id="PTHR43236:SF2">
    <property type="entry name" value="BLL0069 PROTEIN"/>
    <property type="match status" value="1"/>
</dbReference>
<comment type="caution">
    <text evidence="2">The sequence shown here is derived from an EMBL/GenBank/DDBJ whole genome shotgun (WGS) entry which is preliminary data.</text>
</comment>
<proteinExistence type="predicted"/>
<evidence type="ECO:0000313" key="2">
    <source>
        <dbReference type="EMBL" id="CUU90817.1"/>
    </source>
</evidence>
<dbReference type="PANTHER" id="PTHR43236">
    <property type="entry name" value="ANTITOXIN HIGA1"/>
    <property type="match status" value="1"/>
</dbReference>
<dbReference type="Gene3D" id="1.10.10.2910">
    <property type="match status" value="1"/>
</dbReference>
<dbReference type="Proteomes" id="UP000052237">
    <property type="component" value="Unassembled WGS sequence"/>
</dbReference>
<dbReference type="InterPro" id="IPR010359">
    <property type="entry name" value="IrrE_HExxH"/>
</dbReference>
<dbReference type="AlphaFoldDB" id="A0A0S4SZ67"/>
<dbReference type="InterPro" id="IPR052345">
    <property type="entry name" value="Rad_response_metalloprotease"/>
</dbReference>
<keyword evidence="3" id="KW-1185">Reference proteome</keyword>
<feature type="domain" description="IrrE N-terminal-like" evidence="1">
    <location>
        <begin position="31"/>
        <end position="170"/>
    </location>
</feature>
<gene>
    <name evidence="2" type="ORF">ERS686654_02177</name>
</gene>
<name>A0A0S4SZ67_CAMHY</name>
<evidence type="ECO:0000259" key="1">
    <source>
        <dbReference type="Pfam" id="PF06114"/>
    </source>
</evidence>
<dbReference type="RefSeq" id="WP_059435575.1">
    <property type="nucleotide sequence ID" value="NZ_FAVB01000012.1"/>
</dbReference>
<protein>
    <submittedName>
        <fullName evidence="2">Zn peptidase</fullName>
    </submittedName>
</protein>
<accession>A0A0S4SZ67</accession>
<reference evidence="2 3" key="1">
    <citation type="submission" date="2015-11" db="EMBL/GenBank/DDBJ databases">
        <authorList>
            <consortium name="Pathogen Informatics"/>
        </authorList>
    </citation>
    <scope>NUCLEOTIDE SEQUENCE [LARGE SCALE GENOMIC DNA]</scope>
    <source>
        <strain evidence="2 3">006A-0059</strain>
    </source>
</reference>
<dbReference type="Pfam" id="PF06114">
    <property type="entry name" value="Peptidase_M78"/>
    <property type="match status" value="1"/>
</dbReference>
<organism evidence="2 3">
    <name type="scientific">Campylobacter hyointestinalis subsp. hyointestinalis</name>
    <dbReference type="NCBI Taxonomy" id="91352"/>
    <lineage>
        <taxon>Bacteria</taxon>
        <taxon>Pseudomonadati</taxon>
        <taxon>Campylobacterota</taxon>
        <taxon>Epsilonproteobacteria</taxon>
        <taxon>Campylobacterales</taxon>
        <taxon>Campylobacteraceae</taxon>
        <taxon>Campylobacter</taxon>
    </lineage>
</organism>